<proteinExistence type="predicted"/>
<evidence type="ECO:0000256" key="1">
    <source>
        <dbReference type="ARBA" id="ARBA00004123"/>
    </source>
</evidence>
<evidence type="ECO:0000256" key="4">
    <source>
        <dbReference type="ARBA" id="ARBA00023242"/>
    </source>
</evidence>
<evidence type="ECO:0000313" key="7">
    <source>
        <dbReference type="Proteomes" id="UP000789390"/>
    </source>
</evidence>
<comment type="subcellular location">
    <subcellularLocation>
        <location evidence="1">Nucleus</location>
    </subcellularLocation>
</comment>
<dbReference type="EMBL" id="CAKKLH010000296">
    <property type="protein sequence ID" value="CAH0109847.1"/>
    <property type="molecule type" value="Genomic_DNA"/>
</dbReference>
<dbReference type="GO" id="GO:0005666">
    <property type="term" value="C:RNA polymerase III complex"/>
    <property type="evidence" value="ECO:0007669"/>
    <property type="project" value="InterPro"/>
</dbReference>
<keyword evidence="2" id="KW-0240">DNA-directed RNA polymerase</keyword>
<organism evidence="6 7">
    <name type="scientific">Daphnia galeata</name>
    <dbReference type="NCBI Taxonomy" id="27404"/>
    <lineage>
        <taxon>Eukaryota</taxon>
        <taxon>Metazoa</taxon>
        <taxon>Ecdysozoa</taxon>
        <taxon>Arthropoda</taxon>
        <taxon>Crustacea</taxon>
        <taxon>Branchiopoda</taxon>
        <taxon>Diplostraca</taxon>
        <taxon>Cladocera</taxon>
        <taxon>Anomopoda</taxon>
        <taxon>Daphniidae</taxon>
        <taxon>Daphnia</taxon>
    </lineage>
</organism>
<evidence type="ECO:0008006" key="8">
    <source>
        <dbReference type="Google" id="ProtNLM"/>
    </source>
</evidence>
<dbReference type="Pfam" id="PF05132">
    <property type="entry name" value="RNA_pol_Rpc4"/>
    <property type="match status" value="1"/>
</dbReference>
<feature type="compositionally biased region" description="Polar residues" evidence="5">
    <location>
        <begin position="18"/>
        <end position="28"/>
    </location>
</feature>
<dbReference type="Proteomes" id="UP000789390">
    <property type="component" value="Unassembled WGS sequence"/>
</dbReference>
<feature type="compositionally biased region" description="Basic and acidic residues" evidence="5">
    <location>
        <begin position="264"/>
        <end position="273"/>
    </location>
</feature>
<name>A0A8J2RUT5_9CRUS</name>
<reference evidence="6" key="1">
    <citation type="submission" date="2021-11" db="EMBL/GenBank/DDBJ databases">
        <authorList>
            <person name="Schell T."/>
        </authorList>
    </citation>
    <scope>NUCLEOTIDE SEQUENCE</scope>
    <source>
        <strain evidence="6">M5</strain>
    </source>
</reference>
<accession>A0A8J2RUT5</accession>
<keyword evidence="4" id="KW-0539">Nucleus</keyword>
<feature type="compositionally biased region" description="Basic and acidic residues" evidence="5">
    <location>
        <begin position="30"/>
        <end position="41"/>
    </location>
</feature>
<comment type="caution">
    <text evidence="6">The sequence shown here is derived from an EMBL/GenBank/DDBJ whole genome shotgun (WGS) entry which is preliminary data.</text>
</comment>
<dbReference type="InterPro" id="IPR007811">
    <property type="entry name" value="RPC4"/>
</dbReference>
<dbReference type="OrthoDB" id="5836119at2759"/>
<feature type="compositionally biased region" description="Polar residues" evidence="5">
    <location>
        <begin position="277"/>
        <end position="291"/>
    </location>
</feature>
<feature type="region of interest" description="Disordered" evidence="5">
    <location>
        <begin position="116"/>
        <end position="137"/>
    </location>
</feature>
<gene>
    <name evidence="6" type="ORF">DGAL_LOCUS13336</name>
</gene>
<dbReference type="PANTHER" id="PTHR13408">
    <property type="entry name" value="DNA-DIRECTED RNA POLYMERASE III"/>
    <property type="match status" value="1"/>
</dbReference>
<feature type="region of interest" description="Disordered" evidence="5">
    <location>
        <begin position="1"/>
        <end position="92"/>
    </location>
</feature>
<evidence type="ECO:0000313" key="6">
    <source>
        <dbReference type="EMBL" id="CAH0109847.1"/>
    </source>
</evidence>
<keyword evidence="7" id="KW-1185">Reference proteome</keyword>
<evidence type="ECO:0000256" key="2">
    <source>
        <dbReference type="ARBA" id="ARBA00022478"/>
    </source>
</evidence>
<dbReference type="GO" id="GO:0042797">
    <property type="term" value="P:tRNA transcription by RNA polymerase III"/>
    <property type="evidence" value="ECO:0007669"/>
    <property type="project" value="TreeGrafter"/>
</dbReference>
<dbReference type="GO" id="GO:0003677">
    <property type="term" value="F:DNA binding"/>
    <property type="evidence" value="ECO:0007669"/>
    <property type="project" value="InterPro"/>
</dbReference>
<sequence>MFLIRLPSFRGERDLTLGGNSKSNSASATDKGDVKPKREFKPTIPARRTKPQEAPLNVDRVTESPSNGRGRGRGRDDRGRGRGRGRPELIQTQGSIFGEGISDLGLKMRNASSAAYSDREGGAGSSGAMEKPRLGNNNTKVNQEEEEAALKNLLRDNFIDDSAYDDFDDNMVVQPIQLPKTSLDASVKKESNVVDIKSEIMPEIKTEDGVIIKQEKVESKPIPTPKVSQHQRRLKPAQVTGEQIFQNEGEILFIQLPNVLPSLKSEKDERPQVKTEPGTSIQEKNDGQSISEVKPEKEGVFDDIPEGRLGTLRIHKSGKITLQLGENSFVLDSATQVSFIQDLVSIEVDEENKSGKMKALGPIKYKTVCLPDWDELIVDS</sequence>
<evidence type="ECO:0000256" key="5">
    <source>
        <dbReference type="SAM" id="MobiDB-lite"/>
    </source>
</evidence>
<keyword evidence="3" id="KW-0804">Transcription</keyword>
<protein>
    <recommendedName>
        <fullName evidence="8">DNA-directed RNA polymerase III subunit RPC4</fullName>
    </recommendedName>
</protein>
<dbReference type="AlphaFoldDB" id="A0A8J2RUT5"/>
<feature type="region of interest" description="Disordered" evidence="5">
    <location>
        <begin position="264"/>
        <end position="296"/>
    </location>
</feature>
<evidence type="ECO:0000256" key="3">
    <source>
        <dbReference type="ARBA" id="ARBA00023163"/>
    </source>
</evidence>
<dbReference type="PANTHER" id="PTHR13408:SF0">
    <property type="entry name" value="DNA-DIRECTED RNA POLYMERASE III SUBUNIT RPC4"/>
    <property type="match status" value="1"/>
</dbReference>